<feature type="domain" description="Copper amine oxidase-like N-terminal" evidence="2">
    <location>
        <begin position="397"/>
        <end position="485"/>
    </location>
</feature>
<dbReference type="SUPFAM" id="SSF55383">
    <property type="entry name" value="Copper amine oxidase, domain N"/>
    <property type="match status" value="1"/>
</dbReference>
<dbReference type="STRING" id="1324314.BVG16_01370"/>
<dbReference type="Pfam" id="PF07833">
    <property type="entry name" value="Cu_amine_oxidN1"/>
    <property type="match status" value="1"/>
</dbReference>
<dbReference type="InterPro" id="IPR036582">
    <property type="entry name" value="Mao_N_sf"/>
</dbReference>
<dbReference type="Proteomes" id="UP000190188">
    <property type="component" value="Unassembled WGS sequence"/>
</dbReference>
<keyword evidence="1" id="KW-0732">Signal</keyword>
<dbReference type="AlphaFoldDB" id="A0A1T2XNV0"/>
<dbReference type="SUPFAM" id="SSF50985">
    <property type="entry name" value="RCC1/BLIP-II"/>
    <property type="match status" value="1"/>
</dbReference>
<accession>A0A1T2XNV0</accession>
<feature type="chain" id="PRO_5012730054" evidence="1">
    <location>
        <begin position="24"/>
        <end position="657"/>
    </location>
</feature>
<evidence type="ECO:0000313" key="4">
    <source>
        <dbReference type="Proteomes" id="UP000190188"/>
    </source>
</evidence>
<dbReference type="RefSeq" id="WP_158081593.1">
    <property type="nucleotide sequence ID" value="NZ_MSZX01000001.1"/>
</dbReference>
<organism evidence="3 4">
    <name type="scientific">Paenibacillus selenitireducens</name>
    <dbReference type="NCBI Taxonomy" id="1324314"/>
    <lineage>
        <taxon>Bacteria</taxon>
        <taxon>Bacillati</taxon>
        <taxon>Bacillota</taxon>
        <taxon>Bacilli</taxon>
        <taxon>Bacillales</taxon>
        <taxon>Paenibacillaceae</taxon>
        <taxon>Paenibacillus</taxon>
    </lineage>
</organism>
<protein>
    <submittedName>
        <fullName evidence="3">Copper amine oxidase</fullName>
    </submittedName>
</protein>
<keyword evidence="4" id="KW-1185">Reference proteome</keyword>
<feature type="signal peptide" evidence="1">
    <location>
        <begin position="1"/>
        <end position="23"/>
    </location>
</feature>
<proteinExistence type="predicted"/>
<evidence type="ECO:0000259" key="2">
    <source>
        <dbReference type="Pfam" id="PF07833"/>
    </source>
</evidence>
<dbReference type="Gene3D" id="2.130.10.30">
    <property type="entry name" value="Regulator of chromosome condensation 1/beta-lactamase-inhibitor protein II"/>
    <property type="match status" value="1"/>
</dbReference>
<sequence>MKKVFRTVLSICLFFGFGVHSWAADIAHATAAAASDDKSQIRDMIGESTLLMNDGSMWTLMNDEQFVHIVGKITQITGTDHKGLGVTQDGKLLSWGVGEVPHLVEGQVGVTQAAGAHWLKEDGTVWTNNGKVKNLSDIRLIGNGDKDLAALSDKGELFYEDRYNADSFKKLGTITGAASVTAMAVNDGRVALLYDSGKVIVYETSNLDRNSQIIPVTIVEDAVHIAYMSERITNKLLVTRKDGTVWTTGTERDRWKLTNQVSELSQIVKTAVPTSSNHFFAKRSDGNWLLVEDGEVTPIDGPRMNDIKVSISDLKPFVGDNLNIDILEIYTNDAVMRAEPGKADIVVQKPHLLQLQPDQTLKVLGVGETQVTVTLNGLSKTVTVSSSLRNNLKNSKLVDGVVFLPAKSVFQALGGVVTSSAGGLDVKVGDTTLLFQAKDLKATRNGKSIQLKAAPWIDKGELFIPASLLTDALGAKVTWNGKWKQAEISLGDARMTIVSSETAALVKKAAQGSLAKYIGKTYWVNHLLVTDRFTKVTITDIVPDDTGFFVIVFKSNTGQTLKSFSMPSSQVPEVLADESNFYHEDPYKKYSWSSAVWKQLKDEQVTVGMTKEQVRVSWGAPSSKTTATSNGKVIEVWMYSNYKSVSFVNDKVSLIIQ</sequence>
<dbReference type="EMBL" id="MSZX01000001">
    <property type="protein sequence ID" value="OPA81508.1"/>
    <property type="molecule type" value="Genomic_DNA"/>
</dbReference>
<dbReference type="OrthoDB" id="1684530at2"/>
<name>A0A1T2XNV0_9BACL</name>
<dbReference type="Gene3D" id="3.30.457.10">
    <property type="entry name" value="Copper amine oxidase-like, N-terminal domain"/>
    <property type="match status" value="1"/>
</dbReference>
<comment type="caution">
    <text evidence="3">The sequence shown here is derived from an EMBL/GenBank/DDBJ whole genome shotgun (WGS) entry which is preliminary data.</text>
</comment>
<evidence type="ECO:0000256" key="1">
    <source>
        <dbReference type="SAM" id="SignalP"/>
    </source>
</evidence>
<reference evidence="3 4" key="1">
    <citation type="submission" date="2017-01" db="EMBL/GenBank/DDBJ databases">
        <title>Genome analysis of Paenibacillus selenitrireducens ES3-24.</title>
        <authorList>
            <person name="Xu D."/>
            <person name="Yao R."/>
            <person name="Zheng S."/>
        </authorList>
    </citation>
    <scope>NUCLEOTIDE SEQUENCE [LARGE SCALE GENOMIC DNA]</scope>
    <source>
        <strain evidence="3 4">ES3-24</strain>
    </source>
</reference>
<gene>
    <name evidence="3" type="ORF">BVG16_01370</name>
</gene>
<evidence type="ECO:0000313" key="3">
    <source>
        <dbReference type="EMBL" id="OPA81508.1"/>
    </source>
</evidence>
<dbReference type="InterPro" id="IPR009091">
    <property type="entry name" value="RCC1/BLIP-II"/>
</dbReference>
<dbReference type="InterPro" id="IPR012854">
    <property type="entry name" value="Cu_amine_oxidase-like_N"/>
</dbReference>